<proteinExistence type="predicted"/>
<dbReference type="GO" id="GO:0005576">
    <property type="term" value="C:extracellular region"/>
    <property type="evidence" value="ECO:0007669"/>
    <property type="project" value="UniProtKB-SubCell"/>
</dbReference>
<keyword evidence="2" id="KW-0964">Secreted</keyword>
<keyword evidence="3" id="KW-1133">Transmembrane helix</keyword>
<evidence type="ECO:0000313" key="6">
    <source>
        <dbReference type="EMBL" id="KAJ8332767.1"/>
    </source>
</evidence>
<keyword evidence="3" id="KW-0472">Membrane</keyword>
<dbReference type="Pfam" id="PF00021">
    <property type="entry name" value="UPAR_LY6"/>
    <property type="match status" value="2"/>
</dbReference>
<accession>A0A9Q1E5V8</accession>
<protein>
    <recommendedName>
        <fullName evidence="5">UPAR/Ly6 domain-containing protein</fullName>
    </recommendedName>
</protein>
<comment type="subcellular location">
    <subcellularLocation>
        <location evidence="1">Secreted</location>
    </subcellularLocation>
</comment>
<dbReference type="InterPro" id="IPR050918">
    <property type="entry name" value="CNF-like_PLA2_Inhibitor"/>
</dbReference>
<dbReference type="OrthoDB" id="5945173at2759"/>
<dbReference type="Proteomes" id="UP001152622">
    <property type="component" value="Chromosome 24"/>
</dbReference>
<name>A0A9Q1E5V8_SYNKA</name>
<dbReference type="Gene3D" id="2.10.60.10">
    <property type="entry name" value="CD59"/>
    <property type="match status" value="2"/>
</dbReference>
<keyword evidence="7" id="KW-1185">Reference proteome</keyword>
<evidence type="ECO:0000256" key="1">
    <source>
        <dbReference type="ARBA" id="ARBA00004613"/>
    </source>
</evidence>
<dbReference type="InterPro" id="IPR016054">
    <property type="entry name" value="LY6_UPA_recep-like"/>
</dbReference>
<dbReference type="SUPFAM" id="SSF57302">
    <property type="entry name" value="Snake toxin-like"/>
    <property type="match status" value="2"/>
</dbReference>
<dbReference type="SMART" id="SM00134">
    <property type="entry name" value="LU"/>
    <property type="match status" value="2"/>
</dbReference>
<keyword evidence="3" id="KW-0812">Transmembrane</keyword>
<feature type="domain" description="UPAR/Ly6" evidence="5">
    <location>
        <begin position="114"/>
        <end position="200"/>
    </location>
</feature>
<sequence length="211" mass="22304">MRLLVTLALACALFSKVYPLDCFECIPTGLEPCSQTKTCPASQTKCGSSTVVLSAGINQSEFREQSCAAPAECVSGSVNIGNTRISVNNQCCDSNLCNDQQIPALPGTSPNGKTCFTCVDFNCPSMSTLECIGPEDQCIKLSVTVGQIKGTAKGCASKTFCSGSLNSQILDIFDMVDLSCCKGDMCNNALRIGQSILFLLLVSLASFILFN</sequence>
<dbReference type="PANTHER" id="PTHR20914:SF9">
    <property type="entry name" value="COILED, ISOFORM A"/>
    <property type="match status" value="1"/>
</dbReference>
<dbReference type="InterPro" id="IPR045860">
    <property type="entry name" value="Snake_toxin-like_sf"/>
</dbReference>
<evidence type="ECO:0000256" key="2">
    <source>
        <dbReference type="ARBA" id="ARBA00022525"/>
    </source>
</evidence>
<reference evidence="6" key="1">
    <citation type="journal article" date="2023" name="Science">
        <title>Genome structures resolve the early diversification of teleost fishes.</title>
        <authorList>
            <person name="Parey E."/>
            <person name="Louis A."/>
            <person name="Montfort J."/>
            <person name="Bouchez O."/>
            <person name="Roques C."/>
            <person name="Iampietro C."/>
            <person name="Lluch J."/>
            <person name="Castinel A."/>
            <person name="Donnadieu C."/>
            <person name="Desvignes T."/>
            <person name="Floi Bucao C."/>
            <person name="Jouanno E."/>
            <person name="Wen M."/>
            <person name="Mejri S."/>
            <person name="Dirks R."/>
            <person name="Jansen H."/>
            <person name="Henkel C."/>
            <person name="Chen W.J."/>
            <person name="Zahm M."/>
            <person name="Cabau C."/>
            <person name="Klopp C."/>
            <person name="Thompson A.W."/>
            <person name="Robinson-Rechavi M."/>
            <person name="Braasch I."/>
            <person name="Lecointre G."/>
            <person name="Bobe J."/>
            <person name="Postlethwait J.H."/>
            <person name="Berthelot C."/>
            <person name="Roest Crollius H."/>
            <person name="Guiguen Y."/>
        </authorList>
    </citation>
    <scope>NUCLEOTIDE SEQUENCE</scope>
    <source>
        <strain evidence="6">WJC10195</strain>
    </source>
</reference>
<evidence type="ECO:0000259" key="5">
    <source>
        <dbReference type="SMART" id="SM00134"/>
    </source>
</evidence>
<evidence type="ECO:0000313" key="7">
    <source>
        <dbReference type="Proteomes" id="UP001152622"/>
    </source>
</evidence>
<dbReference type="AlphaFoldDB" id="A0A9Q1E5V8"/>
<feature type="signal peptide" evidence="4">
    <location>
        <begin position="1"/>
        <end position="19"/>
    </location>
</feature>
<evidence type="ECO:0000256" key="4">
    <source>
        <dbReference type="SAM" id="SignalP"/>
    </source>
</evidence>
<feature type="domain" description="UPAR/Ly6" evidence="5">
    <location>
        <begin position="20"/>
        <end position="112"/>
    </location>
</feature>
<evidence type="ECO:0000256" key="3">
    <source>
        <dbReference type="SAM" id="Phobius"/>
    </source>
</evidence>
<keyword evidence="4" id="KW-0732">Signal</keyword>
<feature type="chain" id="PRO_5040283343" description="UPAR/Ly6 domain-containing protein" evidence="4">
    <location>
        <begin position="20"/>
        <end position="211"/>
    </location>
</feature>
<gene>
    <name evidence="6" type="ORF">SKAU_G00416630</name>
</gene>
<organism evidence="6 7">
    <name type="scientific">Synaphobranchus kaupii</name>
    <name type="common">Kaup's arrowtooth eel</name>
    <dbReference type="NCBI Taxonomy" id="118154"/>
    <lineage>
        <taxon>Eukaryota</taxon>
        <taxon>Metazoa</taxon>
        <taxon>Chordata</taxon>
        <taxon>Craniata</taxon>
        <taxon>Vertebrata</taxon>
        <taxon>Euteleostomi</taxon>
        <taxon>Actinopterygii</taxon>
        <taxon>Neopterygii</taxon>
        <taxon>Teleostei</taxon>
        <taxon>Anguilliformes</taxon>
        <taxon>Synaphobranchidae</taxon>
        <taxon>Synaphobranchus</taxon>
    </lineage>
</organism>
<dbReference type="PANTHER" id="PTHR20914">
    <property type="entry name" value="LY6/PLAUR DOMAIN-CONTAINING PROTEIN 8"/>
    <property type="match status" value="1"/>
</dbReference>
<feature type="transmembrane region" description="Helical" evidence="3">
    <location>
        <begin position="189"/>
        <end position="210"/>
    </location>
</feature>
<comment type="caution">
    <text evidence="6">The sequence shown here is derived from an EMBL/GenBank/DDBJ whole genome shotgun (WGS) entry which is preliminary data.</text>
</comment>
<dbReference type="EMBL" id="JAINUF010000024">
    <property type="protein sequence ID" value="KAJ8332767.1"/>
    <property type="molecule type" value="Genomic_DNA"/>
</dbReference>